<dbReference type="Proteomes" id="UP000295066">
    <property type="component" value="Unassembled WGS sequence"/>
</dbReference>
<evidence type="ECO:0000256" key="1">
    <source>
        <dbReference type="ARBA" id="ARBA00022603"/>
    </source>
</evidence>
<keyword evidence="3" id="KW-0949">S-adenosyl-L-methionine</keyword>
<evidence type="ECO:0000259" key="4">
    <source>
        <dbReference type="PROSITE" id="PS50123"/>
    </source>
</evidence>
<protein>
    <submittedName>
        <fullName evidence="5">Chemotaxis protein methyltransferase CheR</fullName>
    </submittedName>
</protein>
<dbReference type="InterPro" id="IPR000780">
    <property type="entry name" value="CheR_MeTrfase"/>
</dbReference>
<dbReference type="PROSITE" id="PS50123">
    <property type="entry name" value="CHER"/>
    <property type="match status" value="1"/>
</dbReference>
<evidence type="ECO:0000313" key="6">
    <source>
        <dbReference type="Proteomes" id="UP000295066"/>
    </source>
</evidence>
<evidence type="ECO:0000256" key="3">
    <source>
        <dbReference type="ARBA" id="ARBA00022691"/>
    </source>
</evidence>
<dbReference type="GO" id="GO:0008757">
    <property type="term" value="F:S-adenosylmethionine-dependent methyltransferase activity"/>
    <property type="evidence" value="ECO:0007669"/>
    <property type="project" value="InterPro"/>
</dbReference>
<dbReference type="SMART" id="SM00138">
    <property type="entry name" value="MeTrc"/>
    <property type="match status" value="1"/>
</dbReference>
<keyword evidence="6" id="KW-1185">Reference proteome</keyword>
<dbReference type="PANTHER" id="PTHR24422">
    <property type="entry name" value="CHEMOTAXIS PROTEIN METHYLTRANSFERASE"/>
    <property type="match status" value="1"/>
</dbReference>
<dbReference type="SUPFAM" id="SSF53335">
    <property type="entry name" value="S-adenosyl-L-methionine-dependent methyltransferases"/>
    <property type="match status" value="1"/>
</dbReference>
<dbReference type="InterPro" id="IPR029063">
    <property type="entry name" value="SAM-dependent_MTases_sf"/>
</dbReference>
<dbReference type="Pfam" id="PF01739">
    <property type="entry name" value="CheR"/>
    <property type="match status" value="1"/>
</dbReference>
<dbReference type="InterPro" id="IPR022641">
    <property type="entry name" value="CheR_N"/>
</dbReference>
<dbReference type="PRINTS" id="PR00996">
    <property type="entry name" value="CHERMTFRASE"/>
</dbReference>
<dbReference type="Pfam" id="PF03705">
    <property type="entry name" value="CheR_N"/>
    <property type="match status" value="1"/>
</dbReference>
<sequence>MIEKTSYDSPEYDIFKANVKKLTGLDLNSYKNQIHRRVHMLMQRWNIAEYGLYFKTIRENDQKLREFLDYLTINVSEFFRNPAKWTELRETIIPRLVQSRGKKQLKLWSAGCATGEEPYSLAILSLEAKLAAQSPVLASDIDQGAISIAKKGTYLKRQILNVPQELVSRYFSTQDGGETYSVTQEVKGRVTFQRLNLIEDSFADDLDLILCRNVVIYFSAETKTALYHKFFRALRPGGFLLVGSTEQIFEYRKIGFESAGAFLYQKPV</sequence>
<accession>A0A4R8M1Q5</accession>
<feature type="domain" description="CheR-type methyltransferase" evidence="4">
    <location>
        <begin position="1"/>
        <end position="268"/>
    </location>
</feature>
<dbReference type="Gene3D" id="3.40.50.150">
    <property type="entry name" value="Vaccinia Virus protein VP39"/>
    <property type="match status" value="1"/>
</dbReference>
<dbReference type="RefSeq" id="WP_133958689.1">
    <property type="nucleotide sequence ID" value="NZ_SORI01000019.1"/>
</dbReference>
<name>A0A4R8M1Q5_9BACT</name>
<organism evidence="5 6">
    <name type="scientific">Aminivibrio pyruvatiphilus</name>
    <dbReference type="NCBI Taxonomy" id="1005740"/>
    <lineage>
        <taxon>Bacteria</taxon>
        <taxon>Thermotogati</taxon>
        <taxon>Synergistota</taxon>
        <taxon>Synergistia</taxon>
        <taxon>Synergistales</taxon>
        <taxon>Aminobacteriaceae</taxon>
        <taxon>Aminivibrio</taxon>
    </lineage>
</organism>
<comment type="caution">
    <text evidence="5">The sequence shown here is derived from an EMBL/GenBank/DDBJ whole genome shotgun (WGS) entry which is preliminary data.</text>
</comment>
<keyword evidence="2 5" id="KW-0808">Transferase</keyword>
<dbReference type="InterPro" id="IPR050903">
    <property type="entry name" value="Bact_Chemotaxis_MeTrfase"/>
</dbReference>
<dbReference type="OrthoDB" id="9816309at2"/>
<dbReference type="AlphaFoldDB" id="A0A4R8M1Q5"/>
<reference evidence="5 6" key="1">
    <citation type="submission" date="2019-03" db="EMBL/GenBank/DDBJ databases">
        <title>Genomic Encyclopedia of Type Strains, Phase IV (KMG-IV): sequencing the most valuable type-strain genomes for metagenomic binning, comparative biology and taxonomic classification.</title>
        <authorList>
            <person name="Goeker M."/>
        </authorList>
    </citation>
    <scope>NUCLEOTIDE SEQUENCE [LARGE SCALE GENOMIC DNA]</scope>
    <source>
        <strain evidence="5 6">DSM 25964</strain>
    </source>
</reference>
<dbReference type="SUPFAM" id="SSF47757">
    <property type="entry name" value="Chemotaxis receptor methyltransferase CheR, N-terminal domain"/>
    <property type="match status" value="1"/>
</dbReference>
<dbReference type="EMBL" id="SORI01000019">
    <property type="protein sequence ID" value="TDY56086.1"/>
    <property type="molecule type" value="Genomic_DNA"/>
</dbReference>
<evidence type="ECO:0000256" key="2">
    <source>
        <dbReference type="ARBA" id="ARBA00022679"/>
    </source>
</evidence>
<dbReference type="GO" id="GO:0032259">
    <property type="term" value="P:methylation"/>
    <property type="evidence" value="ECO:0007669"/>
    <property type="project" value="UniProtKB-KW"/>
</dbReference>
<proteinExistence type="predicted"/>
<gene>
    <name evidence="5" type="ORF">C8D99_11934</name>
</gene>
<dbReference type="PANTHER" id="PTHR24422:SF19">
    <property type="entry name" value="CHEMOTAXIS PROTEIN METHYLTRANSFERASE"/>
    <property type="match status" value="1"/>
</dbReference>
<dbReference type="InterPro" id="IPR022642">
    <property type="entry name" value="CheR_C"/>
</dbReference>
<keyword evidence="1 5" id="KW-0489">Methyltransferase</keyword>
<evidence type="ECO:0000313" key="5">
    <source>
        <dbReference type="EMBL" id="TDY56086.1"/>
    </source>
</evidence>